<dbReference type="Proteomes" id="UP000007799">
    <property type="component" value="Unassembled WGS sequence"/>
</dbReference>
<evidence type="ECO:0000256" key="4">
    <source>
        <dbReference type="SAM" id="MobiDB-lite"/>
    </source>
</evidence>
<dbReference type="STRING" id="946362.F2UBH0"/>
<dbReference type="GeneID" id="16073976"/>
<dbReference type="PANTHER" id="PTHR13293">
    <property type="entry name" value="AKIRIN-RELATED"/>
    <property type="match status" value="1"/>
</dbReference>
<evidence type="ECO:0000256" key="2">
    <source>
        <dbReference type="ARBA" id="ARBA00005625"/>
    </source>
</evidence>
<evidence type="ECO:0000313" key="5">
    <source>
        <dbReference type="EMBL" id="EGD73836.1"/>
    </source>
</evidence>
<dbReference type="KEGG" id="sre:PTSG_05530"/>
<organism evidence="6">
    <name type="scientific">Salpingoeca rosetta (strain ATCC 50818 / BSB-021)</name>
    <dbReference type="NCBI Taxonomy" id="946362"/>
    <lineage>
        <taxon>Eukaryota</taxon>
        <taxon>Choanoflagellata</taxon>
        <taxon>Craspedida</taxon>
        <taxon>Salpingoecidae</taxon>
        <taxon>Salpingoeca</taxon>
    </lineage>
</organism>
<reference evidence="5" key="1">
    <citation type="submission" date="2009-08" db="EMBL/GenBank/DDBJ databases">
        <title>Annotation of Salpingoeca rosetta.</title>
        <authorList>
            <consortium name="The Broad Institute Genome Sequencing Platform"/>
            <person name="Russ C."/>
            <person name="Cuomo C."/>
            <person name="Burger G."/>
            <person name="Gray M.W."/>
            <person name="Holland P.W.H."/>
            <person name="King N."/>
            <person name="Lang F.B.F."/>
            <person name="Roger A.J."/>
            <person name="Ruiz-Trillo I."/>
            <person name="Young S.K."/>
            <person name="Zeng Q."/>
            <person name="Gargeya S."/>
            <person name="Alvarado L."/>
            <person name="Berlin A."/>
            <person name="Chapman S.B."/>
            <person name="Chen Z."/>
            <person name="Freedman E."/>
            <person name="Gellesch M."/>
            <person name="Goldberg J."/>
            <person name="Griggs A."/>
            <person name="Gujja S."/>
            <person name="Heilman E."/>
            <person name="Heiman D."/>
            <person name="Howarth C."/>
            <person name="Mehta T."/>
            <person name="Neiman D."/>
            <person name="Pearson M."/>
            <person name="Roberts A."/>
            <person name="Saif S."/>
            <person name="Shea T."/>
            <person name="Shenoy N."/>
            <person name="Sisk P."/>
            <person name="Stolte C."/>
            <person name="Sykes S."/>
            <person name="White J."/>
            <person name="Yandava C."/>
            <person name="Haas B."/>
            <person name="Nusbaum C."/>
            <person name="Birren B."/>
        </authorList>
    </citation>
    <scope>NUCLEOTIDE SEQUENCE [LARGE SCALE GENOMIC DNA]</scope>
    <source>
        <strain evidence="5">ATCC 50818</strain>
    </source>
</reference>
<dbReference type="eggNOG" id="ENOG502SGVM">
    <property type="taxonomic scope" value="Eukaryota"/>
</dbReference>
<feature type="compositionally biased region" description="Basic residues" evidence="4">
    <location>
        <begin position="61"/>
        <end position="70"/>
    </location>
</feature>
<dbReference type="PANTHER" id="PTHR13293:SF6">
    <property type="entry name" value="AKIRIN-RELATED"/>
    <property type="match status" value="1"/>
</dbReference>
<dbReference type="AlphaFoldDB" id="F2UBH0"/>
<sequence length="242" mass="27780">MSTLAMSCASVKRTHDGPIPEPQAGMSDMSLWDSPQQTKKCRMMAPPKEYVAVSPDTDRLPRKRVVHRRPLPPAMCDKTQSSDDDDDDAESNASDNENGGLHNMDDDDDEPKRTRVKHRHFNCHGRQSSIHQTSFVPRSDAEPAERFILSEVKRKKRLQVKEELSSLPTSSDAPAPSPRVKFTVKQVKSIVEKAVRARETELREEFADILARKLEEQYHQFTKYTQDFVHQRLQQSQFNYMS</sequence>
<proteinExistence type="inferred from homology"/>
<keyword evidence="3" id="KW-0539">Nucleus</keyword>
<dbReference type="OrthoDB" id="10039914at2759"/>
<dbReference type="GO" id="GO:0045944">
    <property type="term" value="P:positive regulation of transcription by RNA polymerase II"/>
    <property type="evidence" value="ECO:0007669"/>
    <property type="project" value="TreeGrafter"/>
</dbReference>
<feature type="region of interest" description="Disordered" evidence="4">
    <location>
        <begin position="159"/>
        <end position="178"/>
    </location>
</feature>
<feature type="region of interest" description="Disordered" evidence="4">
    <location>
        <begin position="1"/>
        <end position="115"/>
    </location>
</feature>
<protein>
    <recommendedName>
        <fullName evidence="7">Akirin</fullName>
    </recommendedName>
</protein>
<gene>
    <name evidence="5" type="ORF">PTSG_05530</name>
</gene>
<dbReference type="GO" id="GO:0000785">
    <property type="term" value="C:chromatin"/>
    <property type="evidence" value="ECO:0007669"/>
    <property type="project" value="TreeGrafter"/>
</dbReference>
<evidence type="ECO:0000256" key="3">
    <source>
        <dbReference type="ARBA" id="ARBA00023242"/>
    </source>
</evidence>
<dbReference type="RefSeq" id="XP_004993399.1">
    <property type="nucleotide sequence ID" value="XM_004993342.1"/>
</dbReference>
<dbReference type="GO" id="GO:0005634">
    <property type="term" value="C:nucleus"/>
    <property type="evidence" value="ECO:0007669"/>
    <property type="project" value="UniProtKB-SubCell"/>
</dbReference>
<dbReference type="GO" id="GO:0045089">
    <property type="term" value="P:positive regulation of innate immune response"/>
    <property type="evidence" value="ECO:0007669"/>
    <property type="project" value="TreeGrafter"/>
</dbReference>
<evidence type="ECO:0000313" key="6">
    <source>
        <dbReference type="Proteomes" id="UP000007799"/>
    </source>
</evidence>
<dbReference type="InterPro" id="IPR024132">
    <property type="entry name" value="Akirin"/>
</dbReference>
<dbReference type="FunCoup" id="F2UBH0">
    <property type="interactions" value="1567"/>
</dbReference>
<comment type="subcellular location">
    <subcellularLocation>
        <location evidence="1">Nucleus</location>
    </subcellularLocation>
</comment>
<keyword evidence="6" id="KW-1185">Reference proteome</keyword>
<comment type="similarity">
    <text evidence="2">Belongs to the akirin family.</text>
</comment>
<name>F2UBH0_SALR5</name>
<dbReference type="OMA" id="DASYHAT"/>
<dbReference type="GO" id="GO:0003712">
    <property type="term" value="F:transcription coregulator activity"/>
    <property type="evidence" value="ECO:0007669"/>
    <property type="project" value="TreeGrafter"/>
</dbReference>
<dbReference type="EMBL" id="GL832967">
    <property type="protein sequence ID" value="EGD73836.1"/>
    <property type="molecule type" value="Genomic_DNA"/>
</dbReference>
<accession>F2UBH0</accession>
<dbReference type="InParanoid" id="F2UBH0"/>
<evidence type="ECO:0000256" key="1">
    <source>
        <dbReference type="ARBA" id="ARBA00004123"/>
    </source>
</evidence>
<evidence type="ECO:0008006" key="7">
    <source>
        <dbReference type="Google" id="ProtNLM"/>
    </source>
</evidence>